<evidence type="ECO:0000256" key="1">
    <source>
        <dbReference type="SAM" id="MobiDB-lite"/>
    </source>
</evidence>
<keyword evidence="4" id="KW-1185">Reference proteome</keyword>
<sequence length="533" mass="53273">MNRTTLSLIAGATALAAVTGFASLSAPDASGTDAAGAAARLPVERTSLLCPAPSTSDLAETTYTSFTPVTKGAEAKGAAALRSARADASDDEGAEAGAEDDASDENGESTGDAKDETDEKDGKDGKDGGKGAAQEVKPPVEPEAPGKPATGTASGGETPAFIGTADGSHASGWTVQQTTEVTAGNGRGMLGVACTPADTEFWFPGASTASGRTDYVHLTNPDDSAAVVDIELYGKDGALESTVGEGITVAPNSSEPILLSTLSEAREADLTVHIGVRSGRVGAAVQSLDETTGGDWLAAAGDPAGSLVLPGIPEDATAVHLVVFTPGGIDADLKVRLASPSGMITPAGHETLHVKAGMTMGVDLGDVMRGEAGSLVLTPTGSSVPVVAAARVVRGKGEGQESAFVPATRPVGKRATAADNRAKVTRLSLAAPTEGAKVKVTASAGSDAGAAASRTYTLKAGTTQNVELPVPEGLEGSYALTVEPLSGGPVYAARTLLGPEKGDVAAFTVQTLPDDRGMVAVPHAEQDLSVLVR</sequence>
<proteinExistence type="predicted"/>
<gene>
    <name evidence="3" type="ORF">J5Y05_24285</name>
</gene>
<dbReference type="RefSeq" id="WP_210875186.1">
    <property type="nucleotide sequence ID" value="NZ_JAGPNL010000007.1"/>
</dbReference>
<evidence type="ECO:0008006" key="5">
    <source>
        <dbReference type="Google" id="ProtNLM"/>
    </source>
</evidence>
<dbReference type="EMBL" id="JAGPNL010000007">
    <property type="protein sequence ID" value="MBQ0829585.1"/>
    <property type="molecule type" value="Genomic_DNA"/>
</dbReference>
<keyword evidence="2" id="KW-0732">Signal</keyword>
<feature type="region of interest" description="Disordered" evidence="1">
    <location>
        <begin position="81"/>
        <end position="172"/>
    </location>
</feature>
<comment type="caution">
    <text evidence="3">The sequence shown here is derived from an EMBL/GenBank/DDBJ whole genome shotgun (WGS) entry which is preliminary data.</text>
</comment>
<accession>A0A941B2M8</accession>
<feature type="chain" id="PRO_5038744774" description="Secreted protein" evidence="2">
    <location>
        <begin position="23"/>
        <end position="533"/>
    </location>
</feature>
<feature type="compositionally biased region" description="Basic and acidic residues" evidence="1">
    <location>
        <begin position="120"/>
        <end position="129"/>
    </location>
</feature>
<dbReference type="InterPro" id="IPR043777">
    <property type="entry name" value="DUF5719"/>
</dbReference>
<reference evidence="3" key="1">
    <citation type="submission" date="2021-04" db="EMBL/GenBank/DDBJ databases">
        <title>Genome seq and assembly of Streptomyces sp. RG38.</title>
        <authorList>
            <person name="Chhetri G."/>
        </authorList>
    </citation>
    <scope>NUCLEOTIDE SEQUENCE</scope>
    <source>
        <strain evidence="3">RG38</strain>
    </source>
</reference>
<protein>
    <recommendedName>
        <fullName evidence="5">Secreted protein</fullName>
    </recommendedName>
</protein>
<name>A0A941B2M8_9ACTN</name>
<evidence type="ECO:0000313" key="4">
    <source>
        <dbReference type="Proteomes" id="UP000677875"/>
    </source>
</evidence>
<dbReference type="Pfam" id="PF18986">
    <property type="entry name" value="DUF5719"/>
    <property type="match status" value="1"/>
</dbReference>
<evidence type="ECO:0000313" key="3">
    <source>
        <dbReference type="EMBL" id="MBQ0829585.1"/>
    </source>
</evidence>
<feature type="signal peptide" evidence="2">
    <location>
        <begin position="1"/>
        <end position="22"/>
    </location>
</feature>
<evidence type="ECO:0000256" key="2">
    <source>
        <dbReference type="SAM" id="SignalP"/>
    </source>
</evidence>
<dbReference type="AlphaFoldDB" id="A0A941B2M8"/>
<feature type="compositionally biased region" description="Acidic residues" evidence="1">
    <location>
        <begin position="89"/>
        <end position="107"/>
    </location>
</feature>
<dbReference type="Proteomes" id="UP000677875">
    <property type="component" value="Unassembled WGS sequence"/>
</dbReference>
<organism evidence="3 4">
    <name type="scientific">Streptomyces tagetis</name>
    <dbReference type="NCBI Taxonomy" id="2820809"/>
    <lineage>
        <taxon>Bacteria</taxon>
        <taxon>Bacillati</taxon>
        <taxon>Actinomycetota</taxon>
        <taxon>Actinomycetes</taxon>
        <taxon>Kitasatosporales</taxon>
        <taxon>Streptomycetaceae</taxon>
        <taxon>Streptomyces</taxon>
    </lineage>
</organism>